<evidence type="ECO:0000259" key="4">
    <source>
        <dbReference type="PROSITE" id="PS01124"/>
    </source>
</evidence>
<dbReference type="PANTHER" id="PTHR46796">
    <property type="entry name" value="HTH-TYPE TRANSCRIPTIONAL ACTIVATOR RHAS-RELATED"/>
    <property type="match status" value="1"/>
</dbReference>
<keyword evidence="1" id="KW-0805">Transcription regulation</keyword>
<keyword evidence="3" id="KW-0804">Transcription</keyword>
<dbReference type="Proteomes" id="UP000199435">
    <property type="component" value="Unassembled WGS sequence"/>
</dbReference>
<evidence type="ECO:0000313" key="5">
    <source>
        <dbReference type="EMBL" id="SCB28717.1"/>
    </source>
</evidence>
<dbReference type="Gene3D" id="1.10.10.60">
    <property type="entry name" value="Homeodomain-like"/>
    <property type="match status" value="1"/>
</dbReference>
<dbReference type="InterPro" id="IPR009057">
    <property type="entry name" value="Homeodomain-like_sf"/>
</dbReference>
<reference evidence="6" key="1">
    <citation type="submission" date="2016-08" db="EMBL/GenBank/DDBJ databases">
        <authorList>
            <person name="Varghese N."/>
            <person name="Submissions Spin"/>
        </authorList>
    </citation>
    <scope>NUCLEOTIDE SEQUENCE [LARGE SCALE GENOMIC DNA]</scope>
    <source>
        <strain evidence="6">HAMBI 2971</strain>
    </source>
</reference>
<dbReference type="GO" id="GO:0003700">
    <property type="term" value="F:DNA-binding transcription factor activity"/>
    <property type="evidence" value="ECO:0007669"/>
    <property type="project" value="InterPro"/>
</dbReference>
<dbReference type="Pfam" id="PF00165">
    <property type="entry name" value="HTH_AraC"/>
    <property type="match status" value="1"/>
</dbReference>
<name>A0A1C3VM86_9HYPH</name>
<dbReference type="EMBL" id="FMAH01000015">
    <property type="protein sequence ID" value="SCB28717.1"/>
    <property type="molecule type" value="Genomic_DNA"/>
</dbReference>
<dbReference type="PROSITE" id="PS01124">
    <property type="entry name" value="HTH_ARAC_FAMILY_2"/>
    <property type="match status" value="1"/>
</dbReference>
<evidence type="ECO:0000313" key="6">
    <source>
        <dbReference type="Proteomes" id="UP000199435"/>
    </source>
</evidence>
<dbReference type="PANTHER" id="PTHR46796:SF14">
    <property type="entry name" value="TRANSCRIPTIONAL REGULATORY PROTEIN"/>
    <property type="match status" value="1"/>
</dbReference>
<dbReference type="AlphaFoldDB" id="A0A1C3VM86"/>
<dbReference type="InterPro" id="IPR018060">
    <property type="entry name" value="HTH_AraC"/>
</dbReference>
<evidence type="ECO:0000256" key="3">
    <source>
        <dbReference type="ARBA" id="ARBA00023163"/>
    </source>
</evidence>
<dbReference type="OrthoDB" id="9793400at2"/>
<gene>
    <name evidence="5" type="ORF">GA0061102_10151</name>
</gene>
<dbReference type="RefSeq" id="WP_139115061.1">
    <property type="nucleotide sequence ID" value="NZ_FMAH01000015.1"/>
</dbReference>
<keyword evidence="2" id="KW-0238">DNA-binding</keyword>
<sequence length="266" mass="29661">MLESVSDTTSQIFAKKVNRWTVKTSEITVTRLSYDKDDLPIAPPSKREEAVSVIVQLADFKMHRLWRNGELLFEGGHPKSAIAITDLREEWQCHHLSPFDNVRFNIPLPLVRAFLDELGRAEFDGFECPPGTTDQVMLGLAQAILPYLVSHRSPNPLFLEQIGLALLTHLTQTYGNQHFSSKRSGILAPWQERRALEFLTSHASEHVSIVELAAACQLSRSYFIRAFKETFGKTPDRVHVGGVATGCLPCFPPQVGAIISAPQQAS</sequence>
<protein>
    <submittedName>
        <fullName evidence="5">Regulatory helix-turn-helix protein, AraC family</fullName>
    </submittedName>
</protein>
<organism evidence="5 6">
    <name type="scientific">Rhizobium miluonense</name>
    <dbReference type="NCBI Taxonomy" id="411945"/>
    <lineage>
        <taxon>Bacteria</taxon>
        <taxon>Pseudomonadati</taxon>
        <taxon>Pseudomonadota</taxon>
        <taxon>Alphaproteobacteria</taxon>
        <taxon>Hyphomicrobiales</taxon>
        <taxon>Rhizobiaceae</taxon>
        <taxon>Rhizobium/Agrobacterium group</taxon>
        <taxon>Rhizobium</taxon>
    </lineage>
</organism>
<keyword evidence="6" id="KW-1185">Reference proteome</keyword>
<evidence type="ECO:0000256" key="2">
    <source>
        <dbReference type="ARBA" id="ARBA00023125"/>
    </source>
</evidence>
<dbReference type="STRING" id="411945.GA0061102_10151"/>
<dbReference type="SUPFAM" id="SSF46689">
    <property type="entry name" value="Homeodomain-like"/>
    <property type="match status" value="1"/>
</dbReference>
<accession>A0A1C3VM86</accession>
<dbReference type="GO" id="GO:0043565">
    <property type="term" value="F:sequence-specific DNA binding"/>
    <property type="evidence" value="ECO:0007669"/>
    <property type="project" value="InterPro"/>
</dbReference>
<feature type="domain" description="HTH araC/xylS-type" evidence="4">
    <location>
        <begin position="194"/>
        <end position="241"/>
    </location>
</feature>
<proteinExistence type="predicted"/>
<feature type="non-terminal residue" evidence="5">
    <location>
        <position position="266"/>
    </location>
</feature>
<dbReference type="InterPro" id="IPR050204">
    <property type="entry name" value="AraC_XylS_family_regulators"/>
</dbReference>
<evidence type="ECO:0000256" key="1">
    <source>
        <dbReference type="ARBA" id="ARBA00023015"/>
    </source>
</evidence>